<organism evidence="12 13">
    <name type="scientific">Kingdonia uniflora</name>
    <dbReference type="NCBI Taxonomy" id="39325"/>
    <lineage>
        <taxon>Eukaryota</taxon>
        <taxon>Viridiplantae</taxon>
        <taxon>Streptophyta</taxon>
        <taxon>Embryophyta</taxon>
        <taxon>Tracheophyta</taxon>
        <taxon>Spermatophyta</taxon>
        <taxon>Magnoliopsida</taxon>
        <taxon>Ranunculales</taxon>
        <taxon>Circaeasteraceae</taxon>
        <taxon>Kingdonia</taxon>
    </lineage>
</organism>
<dbReference type="GO" id="GO:1990575">
    <property type="term" value="P:mitochondrial L-ornithine transmembrane transport"/>
    <property type="evidence" value="ECO:0007669"/>
    <property type="project" value="TreeGrafter"/>
</dbReference>
<proteinExistence type="inferred from homology"/>
<evidence type="ECO:0000256" key="6">
    <source>
        <dbReference type="ARBA" id="ARBA00022989"/>
    </source>
</evidence>
<keyword evidence="5" id="KW-0677">Repeat</keyword>
<protein>
    <submittedName>
        <fullName evidence="12">Uncharacterized protein</fullName>
    </submittedName>
</protein>
<evidence type="ECO:0000256" key="8">
    <source>
        <dbReference type="ARBA" id="ARBA00023136"/>
    </source>
</evidence>
<evidence type="ECO:0000313" key="12">
    <source>
        <dbReference type="EMBL" id="KAF6151327.1"/>
    </source>
</evidence>
<reference evidence="12 13" key="1">
    <citation type="journal article" date="2020" name="IScience">
        <title>Genome Sequencing of the Endangered Kingdonia uniflora (Circaeasteraceae, Ranunculales) Reveals Potential Mechanisms of Evolutionary Specialization.</title>
        <authorList>
            <person name="Sun Y."/>
            <person name="Deng T."/>
            <person name="Zhang A."/>
            <person name="Moore M.J."/>
            <person name="Landis J.B."/>
            <person name="Lin N."/>
            <person name="Zhang H."/>
            <person name="Zhang X."/>
            <person name="Huang J."/>
            <person name="Zhang X."/>
            <person name="Sun H."/>
            <person name="Wang H."/>
        </authorList>
    </citation>
    <scope>NUCLEOTIDE SEQUENCE [LARGE SCALE GENOMIC DNA]</scope>
    <source>
        <strain evidence="12">TB1705</strain>
        <tissue evidence="12">Leaf</tissue>
    </source>
</reference>
<keyword evidence="6" id="KW-1133">Transmembrane helix</keyword>
<dbReference type="OrthoDB" id="14252at2759"/>
<dbReference type="Gene3D" id="1.50.40.10">
    <property type="entry name" value="Mitochondrial carrier domain"/>
    <property type="match status" value="1"/>
</dbReference>
<dbReference type="EMBL" id="JACGCM010001697">
    <property type="protein sequence ID" value="KAF6151327.1"/>
    <property type="molecule type" value="Genomic_DNA"/>
</dbReference>
<comment type="similarity">
    <text evidence="2 10">Belongs to the mitochondrial carrier (TC 2.A.29) family.</text>
</comment>
<evidence type="ECO:0000256" key="4">
    <source>
        <dbReference type="ARBA" id="ARBA00022692"/>
    </source>
</evidence>
<sequence length="107" mass="11555">MFGVYVAIKQYLAGDQDTSKLIRGSLVVTGGSIDAFKKILASEGVKGLYKGFEPTMAKSIAANAACFLAYEMTRSSNLEGKQPNLGGDEQEPVEQEEEDEDEKEVDG</sequence>
<feature type="compositionally biased region" description="Acidic residues" evidence="11">
    <location>
        <begin position="88"/>
        <end position="107"/>
    </location>
</feature>
<evidence type="ECO:0000256" key="10">
    <source>
        <dbReference type="RuleBase" id="RU000488"/>
    </source>
</evidence>
<comment type="caution">
    <text evidence="12">The sequence shown here is derived from an EMBL/GenBank/DDBJ whole genome shotgun (WGS) entry which is preliminary data.</text>
</comment>
<feature type="repeat" description="Solcar" evidence="9">
    <location>
        <begin position="1"/>
        <end position="76"/>
    </location>
</feature>
<evidence type="ECO:0000256" key="9">
    <source>
        <dbReference type="PROSITE-ProRule" id="PRU00282"/>
    </source>
</evidence>
<dbReference type="SUPFAM" id="SSF103506">
    <property type="entry name" value="Mitochondrial carrier"/>
    <property type="match status" value="1"/>
</dbReference>
<name>A0A7J7M8V9_9MAGN</name>
<comment type="subcellular location">
    <subcellularLocation>
        <location evidence="1">Mitochondrion membrane</location>
        <topology evidence="1">Multi-pass membrane protein</topology>
    </subcellularLocation>
</comment>
<dbReference type="Proteomes" id="UP000541444">
    <property type="component" value="Unassembled WGS sequence"/>
</dbReference>
<dbReference type="GO" id="GO:0031966">
    <property type="term" value="C:mitochondrial membrane"/>
    <property type="evidence" value="ECO:0007669"/>
    <property type="project" value="UniProtKB-SubCell"/>
</dbReference>
<gene>
    <name evidence="12" type="ORF">GIB67_040600</name>
</gene>
<keyword evidence="3 10" id="KW-0813">Transport</keyword>
<keyword evidence="7" id="KW-0496">Mitochondrion</keyword>
<dbReference type="PROSITE" id="PS50920">
    <property type="entry name" value="SOLCAR"/>
    <property type="match status" value="1"/>
</dbReference>
<dbReference type="AlphaFoldDB" id="A0A7J7M8V9"/>
<evidence type="ECO:0000256" key="11">
    <source>
        <dbReference type="SAM" id="MobiDB-lite"/>
    </source>
</evidence>
<evidence type="ECO:0000256" key="2">
    <source>
        <dbReference type="ARBA" id="ARBA00006375"/>
    </source>
</evidence>
<dbReference type="InterPro" id="IPR018108">
    <property type="entry name" value="MCP_transmembrane"/>
</dbReference>
<keyword evidence="8 9" id="KW-0472">Membrane</keyword>
<evidence type="ECO:0000256" key="7">
    <source>
        <dbReference type="ARBA" id="ARBA00023128"/>
    </source>
</evidence>
<evidence type="ECO:0000256" key="3">
    <source>
        <dbReference type="ARBA" id="ARBA00022448"/>
    </source>
</evidence>
<accession>A0A7J7M8V9</accession>
<keyword evidence="4 9" id="KW-0812">Transmembrane</keyword>
<dbReference type="GO" id="GO:0000064">
    <property type="term" value="F:L-ornithine transmembrane transporter activity"/>
    <property type="evidence" value="ECO:0007669"/>
    <property type="project" value="TreeGrafter"/>
</dbReference>
<dbReference type="Pfam" id="PF00153">
    <property type="entry name" value="Mito_carr"/>
    <property type="match status" value="1"/>
</dbReference>
<dbReference type="PANTHER" id="PTHR45624">
    <property type="entry name" value="MITOCHONDRIAL BASIC AMINO ACIDS TRANSPORTER-RELATED"/>
    <property type="match status" value="1"/>
</dbReference>
<feature type="region of interest" description="Disordered" evidence="11">
    <location>
        <begin position="78"/>
        <end position="107"/>
    </location>
</feature>
<dbReference type="InterPro" id="IPR050567">
    <property type="entry name" value="Mitochondrial_Carrier"/>
</dbReference>
<evidence type="ECO:0000313" key="13">
    <source>
        <dbReference type="Proteomes" id="UP000541444"/>
    </source>
</evidence>
<dbReference type="PANTHER" id="PTHR45624:SF12">
    <property type="entry name" value="MITOCHONDRIAL ORNITHINE TRANSPORTER 1"/>
    <property type="match status" value="1"/>
</dbReference>
<dbReference type="InterPro" id="IPR023395">
    <property type="entry name" value="MCP_dom_sf"/>
</dbReference>
<keyword evidence="13" id="KW-1185">Reference proteome</keyword>
<evidence type="ECO:0000256" key="5">
    <source>
        <dbReference type="ARBA" id="ARBA00022737"/>
    </source>
</evidence>
<evidence type="ECO:0000256" key="1">
    <source>
        <dbReference type="ARBA" id="ARBA00004225"/>
    </source>
</evidence>